<dbReference type="GO" id="GO:0000124">
    <property type="term" value="C:SAGA complex"/>
    <property type="evidence" value="ECO:0007669"/>
    <property type="project" value="InterPro"/>
</dbReference>
<dbReference type="GO" id="GO:0003712">
    <property type="term" value="F:transcription coregulator activity"/>
    <property type="evidence" value="ECO:0007669"/>
    <property type="project" value="InterPro"/>
</dbReference>
<dbReference type="InterPro" id="IPR021950">
    <property type="entry name" value="Spt20"/>
</dbReference>
<name>A0A197KB04_9FUNG</name>
<evidence type="ECO:0000313" key="3">
    <source>
        <dbReference type="EMBL" id="OAQ34892.1"/>
    </source>
</evidence>
<dbReference type="InterPro" id="IPR046468">
    <property type="entry name" value="Spt20-like_SEP"/>
</dbReference>
<dbReference type="Proteomes" id="UP000078512">
    <property type="component" value="Unassembled WGS sequence"/>
</dbReference>
<dbReference type="STRING" id="1314771.A0A197KB04"/>
<dbReference type="EMBL" id="KV442016">
    <property type="protein sequence ID" value="OAQ34892.1"/>
    <property type="molecule type" value="Genomic_DNA"/>
</dbReference>
<proteinExistence type="predicted"/>
<feature type="domain" description="Spt20-like SEP" evidence="2">
    <location>
        <begin position="9"/>
        <end position="148"/>
    </location>
</feature>
<feature type="non-terminal residue" evidence="3">
    <location>
        <position position="1"/>
    </location>
</feature>
<dbReference type="Pfam" id="PF12090">
    <property type="entry name" value="Spt20_SEP"/>
    <property type="match status" value="1"/>
</dbReference>
<dbReference type="OrthoDB" id="1932706at2759"/>
<dbReference type="AlphaFoldDB" id="A0A197KB04"/>
<evidence type="ECO:0000313" key="4">
    <source>
        <dbReference type="Proteomes" id="UP000078512"/>
    </source>
</evidence>
<reference evidence="3 4" key="1">
    <citation type="submission" date="2016-05" db="EMBL/GenBank/DDBJ databases">
        <title>Genome sequencing reveals origins of a unique bacterial endosymbiosis in the earliest lineages of terrestrial Fungi.</title>
        <authorList>
            <consortium name="DOE Joint Genome Institute"/>
            <person name="Uehling J."/>
            <person name="Gryganskyi A."/>
            <person name="Hameed K."/>
            <person name="Tschaplinski T."/>
            <person name="Misztal P."/>
            <person name="Wu S."/>
            <person name="Desiro A."/>
            <person name="Vande Pol N."/>
            <person name="Du Z.-Y."/>
            <person name="Zienkiewicz A."/>
            <person name="Zienkiewicz K."/>
            <person name="Morin E."/>
            <person name="Tisserant E."/>
            <person name="Splivallo R."/>
            <person name="Hainaut M."/>
            <person name="Henrissat B."/>
            <person name="Ohm R."/>
            <person name="Kuo A."/>
            <person name="Yan J."/>
            <person name="Lipzen A."/>
            <person name="Nolan M."/>
            <person name="Labutti K."/>
            <person name="Barry K."/>
            <person name="Goldstein A."/>
            <person name="Labbe J."/>
            <person name="Schadt C."/>
            <person name="Tuskan G."/>
            <person name="Grigoriev I."/>
            <person name="Martin F."/>
            <person name="Vilgalys R."/>
            <person name="Bonito G."/>
        </authorList>
    </citation>
    <scope>NUCLEOTIDE SEQUENCE [LARGE SCALE GENOMIC DNA]</scope>
    <source>
        <strain evidence="3 4">AG-77</strain>
    </source>
</reference>
<dbReference type="PANTHER" id="PTHR13526">
    <property type="entry name" value="TRANSCRIPTION FACTOR SPT20 HOMOLOG"/>
    <property type="match status" value="1"/>
</dbReference>
<organism evidence="3 4">
    <name type="scientific">Linnemannia elongata AG-77</name>
    <dbReference type="NCBI Taxonomy" id="1314771"/>
    <lineage>
        <taxon>Eukaryota</taxon>
        <taxon>Fungi</taxon>
        <taxon>Fungi incertae sedis</taxon>
        <taxon>Mucoromycota</taxon>
        <taxon>Mortierellomycotina</taxon>
        <taxon>Mortierellomycetes</taxon>
        <taxon>Mortierellales</taxon>
        <taxon>Mortierellaceae</taxon>
        <taxon>Linnemannia</taxon>
    </lineage>
</organism>
<dbReference type="PANTHER" id="PTHR13526:SF8">
    <property type="entry name" value="TRANSCRIPTION FACTOR SPT20 HOMOLOG"/>
    <property type="match status" value="1"/>
</dbReference>
<keyword evidence="4" id="KW-1185">Reference proteome</keyword>
<protein>
    <recommendedName>
        <fullName evidence="2">Spt20-like SEP domain-containing protein</fullName>
    </recommendedName>
</protein>
<dbReference type="GO" id="GO:0006357">
    <property type="term" value="P:regulation of transcription by RNA polymerase II"/>
    <property type="evidence" value="ECO:0007669"/>
    <property type="project" value="TreeGrafter"/>
</dbReference>
<gene>
    <name evidence="3" type="ORF">K457DRAFT_66914</name>
</gene>
<accession>A0A197KB04</accession>
<feature type="region of interest" description="Disordered" evidence="1">
    <location>
        <begin position="155"/>
        <end position="174"/>
    </location>
</feature>
<evidence type="ECO:0000259" key="2">
    <source>
        <dbReference type="Pfam" id="PF12090"/>
    </source>
</evidence>
<sequence length="295" mass="34345">DLLKKYKNSPASFVIHLYETHFKFENQDGVFLFNSPMKIFLKSIQERRLPSGLLDIIKSAQCPYYEGRLIVEVVDHRAKATQDNKPAKKRVILSPSQETLWADLSLLHEESGEGWSSQLMLDVESKILIATEEPLCLDPSPMVTVLSNQISYHQTSATQRTRKKRKWNSLEREQEAARKVEEDKLMSMMDEKALVDFQPNFGRLAFLKEWRQKKKMEETQVIPVLDPKKSKAKRQEMSVLPDGRKIVRTIRFEREDKKHKMYFMFNIMQCPDLSFEAIMRYGTSPDSAVNGGIRK</sequence>
<evidence type="ECO:0000256" key="1">
    <source>
        <dbReference type="SAM" id="MobiDB-lite"/>
    </source>
</evidence>